<sequence>MVDSNRADSLSGLTEGEAQEFHRFYMQGFLIFTAIAVVAHILVWMWRPWIPGPDGYAQSMIDGVKVAATSLVNLV</sequence>
<evidence type="ECO:0000256" key="8">
    <source>
        <dbReference type="ARBA" id="ARBA00022723"/>
    </source>
</evidence>
<dbReference type="Proteomes" id="UP000198615">
    <property type="component" value="Unassembled WGS sequence"/>
</dbReference>
<reference evidence="17 18" key="1">
    <citation type="submission" date="2016-10" db="EMBL/GenBank/DDBJ databases">
        <authorList>
            <person name="Varghese N."/>
            <person name="Submissions S."/>
        </authorList>
    </citation>
    <scope>NUCLEOTIDE SEQUENCE [LARGE SCALE GENOMIC DNA]</scope>
    <source>
        <strain evidence="17 18">DSM 18839</strain>
    </source>
</reference>
<dbReference type="PRINTS" id="PR00674">
    <property type="entry name" value="LIGHTHARVSTB"/>
</dbReference>
<dbReference type="GO" id="GO:0005886">
    <property type="term" value="C:plasma membrane"/>
    <property type="evidence" value="ECO:0007669"/>
    <property type="project" value="UniProtKB-SubCell"/>
</dbReference>
<gene>
    <name evidence="17" type="ORF">SAMN05660686_00818</name>
</gene>
<evidence type="ECO:0000256" key="12">
    <source>
        <dbReference type="ARBA" id="ARBA00022991"/>
    </source>
</evidence>
<protein>
    <submittedName>
        <fullName evidence="17">Light-harvesting complex 1 beta chain</fullName>
    </submittedName>
</protein>
<feature type="domain" description="Antenna complex alpha/beta subunit" evidence="16">
    <location>
        <begin position="16"/>
        <end position="50"/>
    </location>
</feature>
<dbReference type="GO" id="GO:0019684">
    <property type="term" value="P:photosynthesis, light reaction"/>
    <property type="evidence" value="ECO:0007669"/>
    <property type="project" value="InterPro"/>
</dbReference>
<dbReference type="InterPro" id="IPR035889">
    <property type="entry name" value="Light-harvesting_complex"/>
</dbReference>
<evidence type="ECO:0000256" key="13">
    <source>
        <dbReference type="ARBA" id="ARBA00023136"/>
    </source>
</evidence>
<evidence type="ECO:0000256" key="14">
    <source>
        <dbReference type="ARBA" id="ARBA00023243"/>
    </source>
</evidence>
<comment type="function">
    <text evidence="1">Antenna complexes are light-harvesting systems, which transfer the excitation energy to the reaction centers.</text>
</comment>
<evidence type="ECO:0000256" key="11">
    <source>
        <dbReference type="ARBA" id="ARBA00022989"/>
    </source>
</evidence>
<evidence type="ECO:0000259" key="16">
    <source>
        <dbReference type="Pfam" id="PF00556"/>
    </source>
</evidence>
<keyword evidence="7 15" id="KW-0812">Transmembrane</keyword>
<keyword evidence="18" id="KW-1185">Reference proteome</keyword>
<dbReference type="GO" id="GO:0042314">
    <property type="term" value="F:bacteriochlorophyll binding"/>
    <property type="evidence" value="ECO:0007669"/>
    <property type="project" value="UniProtKB-KW"/>
</dbReference>
<keyword evidence="8" id="KW-0479">Metal-binding</keyword>
<dbReference type="EMBL" id="FNBW01000002">
    <property type="protein sequence ID" value="SDF26748.1"/>
    <property type="molecule type" value="Genomic_DNA"/>
</dbReference>
<keyword evidence="14" id="KW-0437">Light-harvesting polypeptide</keyword>
<keyword evidence="13 15" id="KW-0472">Membrane</keyword>
<dbReference type="OrthoDB" id="7391998at2"/>
<feature type="transmembrane region" description="Helical" evidence="15">
    <location>
        <begin position="24"/>
        <end position="46"/>
    </location>
</feature>
<dbReference type="AlphaFoldDB" id="A0A8G2F1S8"/>
<evidence type="ECO:0000256" key="9">
    <source>
        <dbReference type="ARBA" id="ARBA00022842"/>
    </source>
</evidence>
<evidence type="ECO:0000313" key="18">
    <source>
        <dbReference type="Proteomes" id="UP000198615"/>
    </source>
</evidence>
<evidence type="ECO:0000256" key="10">
    <source>
        <dbReference type="ARBA" id="ARBA00022956"/>
    </source>
</evidence>
<evidence type="ECO:0000256" key="6">
    <source>
        <dbReference type="ARBA" id="ARBA00022549"/>
    </source>
</evidence>
<name>A0A8G2F1S8_9PROT</name>
<keyword evidence="12" id="KW-0157">Chromophore</keyword>
<evidence type="ECO:0000256" key="7">
    <source>
        <dbReference type="ARBA" id="ARBA00022692"/>
    </source>
</evidence>
<dbReference type="Pfam" id="PF00556">
    <property type="entry name" value="LHC"/>
    <property type="match status" value="1"/>
</dbReference>
<accession>A0A8G2F1S8</accession>
<dbReference type="InterPro" id="IPR023624">
    <property type="entry name" value="Antenna_beta_dom_sf"/>
</dbReference>
<dbReference type="RefSeq" id="WP_028793872.1">
    <property type="nucleotide sequence ID" value="NZ_FNBW01000002.1"/>
</dbReference>
<evidence type="ECO:0000256" key="3">
    <source>
        <dbReference type="ARBA" id="ARBA00011052"/>
    </source>
</evidence>
<dbReference type="GO" id="GO:0046872">
    <property type="term" value="F:metal ion binding"/>
    <property type="evidence" value="ECO:0007669"/>
    <property type="project" value="UniProtKB-KW"/>
</dbReference>
<keyword evidence="4" id="KW-1003">Cell membrane</keyword>
<comment type="caution">
    <text evidence="17">The sequence shown here is derived from an EMBL/GenBank/DDBJ whole genome shotgun (WGS) entry which is preliminary data.</text>
</comment>
<dbReference type="PROSITE" id="PS00969">
    <property type="entry name" value="ANTENNA_COMP_BETA"/>
    <property type="match status" value="1"/>
</dbReference>
<dbReference type="InterPro" id="IPR002362">
    <property type="entry name" value="LHB-1/5"/>
</dbReference>
<comment type="subcellular location">
    <subcellularLocation>
        <location evidence="2">Cell inner membrane</location>
        <topology evidence="2">Single-pass type II membrane protein</topology>
    </subcellularLocation>
</comment>
<keyword evidence="11 15" id="KW-1133">Transmembrane helix</keyword>
<comment type="similarity">
    <text evidence="3">Belongs to the antenna complex beta subunit family.</text>
</comment>
<proteinExistence type="inferred from homology"/>
<organism evidence="17 18">
    <name type="scientific">Thalassobaculum litoreum DSM 18839</name>
    <dbReference type="NCBI Taxonomy" id="1123362"/>
    <lineage>
        <taxon>Bacteria</taxon>
        <taxon>Pseudomonadati</taxon>
        <taxon>Pseudomonadota</taxon>
        <taxon>Alphaproteobacteria</taxon>
        <taxon>Rhodospirillales</taxon>
        <taxon>Thalassobaculaceae</taxon>
        <taxon>Thalassobaculum</taxon>
    </lineage>
</organism>
<dbReference type="Gene3D" id="1.20.5.250">
    <property type="match status" value="1"/>
</dbReference>
<evidence type="ECO:0000256" key="2">
    <source>
        <dbReference type="ARBA" id="ARBA00004249"/>
    </source>
</evidence>
<evidence type="ECO:0000256" key="4">
    <source>
        <dbReference type="ARBA" id="ARBA00022475"/>
    </source>
</evidence>
<dbReference type="InterPro" id="IPR000066">
    <property type="entry name" value="Antenna_a/b"/>
</dbReference>
<keyword evidence="9" id="KW-0460">Magnesium</keyword>
<dbReference type="InterPro" id="IPR023623">
    <property type="entry name" value="Antenna_beta_CS"/>
</dbReference>
<keyword evidence="5" id="KW-0148">Chlorophyll</keyword>
<evidence type="ECO:0000256" key="15">
    <source>
        <dbReference type="SAM" id="Phobius"/>
    </source>
</evidence>
<evidence type="ECO:0000256" key="1">
    <source>
        <dbReference type="ARBA" id="ARBA00002455"/>
    </source>
</evidence>
<keyword evidence="6" id="KW-0042">Antenna complex</keyword>
<dbReference type="NCBIfam" id="NF040862">
    <property type="entry name" value="pufB_517_ASD"/>
    <property type="match status" value="1"/>
</dbReference>
<dbReference type="GO" id="GO:0030077">
    <property type="term" value="C:plasma membrane light-harvesting complex"/>
    <property type="evidence" value="ECO:0007669"/>
    <property type="project" value="InterPro"/>
</dbReference>
<dbReference type="SUPFAM" id="SSF56918">
    <property type="entry name" value="Light-harvesting complex subunits"/>
    <property type="match status" value="1"/>
</dbReference>
<evidence type="ECO:0000256" key="5">
    <source>
        <dbReference type="ARBA" id="ARBA00022494"/>
    </source>
</evidence>
<keyword evidence="10" id="KW-0076">Bacteriochlorophyll</keyword>
<evidence type="ECO:0000313" key="17">
    <source>
        <dbReference type="EMBL" id="SDF26748.1"/>
    </source>
</evidence>